<reference evidence="2" key="1">
    <citation type="submission" date="2021-02" db="EMBL/GenBank/DDBJ databases">
        <authorList>
            <person name="Nowell W R."/>
        </authorList>
    </citation>
    <scope>NUCLEOTIDE SEQUENCE</scope>
</reference>
<gene>
    <name evidence="2" type="ORF">JBS370_LOCUS14378</name>
</gene>
<feature type="compositionally biased region" description="Low complexity" evidence="1">
    <location>
        <begin position="166"/>
        <end position="189"/>
    </location>
</feature>
<feature type="region of interest" description="Disordered" evidence="1">
    <location>
        <begin position="91"/>
        <end position="219"/>
    </location>
</feature>
<sequence length="682" mass="76602">MASLPSKFNNENNINRSDLSTMYNIDQIPLARLRPEKFDDAAIQKQILLIQEICGDINLDIIAVVFHECDYNMQNTIARIKAGDFEDGGWQTAKSNNKKKNNNLPDQILNGSTQSDSEHSRSQHTSPTPSLRGTGRRQDHYHYSSSSRTNYGRRKNDSGRNQFIPSNTHYSSRNYSNNNKSLSNQQNSNEIIPLSKTKEDITTTTTTTPPPPSSSTTDDDVFILNTAQTLTYNNSIKKLSSTKRPTPSSIPQEPVSMHPIIQCPTEPIDIQFGDIQWNDSVPIAVYPSNSSIITESLDDQKSSSITNINDDEQQTNIQDNLSSNYINDQTTNDIDRDLLETTNRLSSSSISSLSLPIMDNSIANNLAVMSLERTSHLSDHLTDSLRQQQQQQQQQMTTSSSSLTDTTHLPPTSTSHNNNNSFISNTFSNTSNGPGGNSSAFTPYNTPGTYSSIPRDYSQAGSTWNQQSSNYKTTPKSTILQPGNYSQQASYQIQPQQQFFVGTYPYHPPTIYPLITQVDSWSTAGFDPYTTYPTSNYMPTYTTQQPYHPTTVQSNKYDRPSYDKDFFAHYGQNRLSNNELLNVSQTTKDIPPTSKLSATAASFSQGAPLTPTSPATAYYFNPVLYTVPTYYTSHHDRTITYPSIDNRDNRNGASYAGNNNRNHYHHYQHQRTHNNSTWHSQQ</sequence>
<proteinExistence type="predicted"/>
<dbReference type="Proteomes" id="UP000663836">
    <property type="component" value="Unassembled WGS sequence"/>
</dbReference>
<organism evidence="2 3">
    <name type="scientific">Rotaria sordida</name>
    <dbReference type="NCBI Taxonomy" id="392033"/>
    <lineage>
        <taxon>Eukaryota</taxon>
        <taxon>Metazoa</taxon>
        <taxon>Spiralia</taxon>
        <taxon>Gnathifera</taxon>
        <taxon>Rotifera</taxon>
        <taxon>Eurotatoria</taxon>
        <taxon>Bdelloidea</taxon>
        <taxon>Philodinida</taxon>
        <taxon>Philodinidae</taxon>
        <taxon>Rotaria</taxon>
    </lineage>
</organism>
<dbReference type="EMBL" id="CAJOBD010001291">
    <property type="protein sequence ID" value="CAF3784051.1"/>
    <property type="molecule type" value="Genomic_DNA"/>
</dbReference>
<evidence type="ECO:0000313" key="2">
    <source>
        <dbReference type="EMBL" id="CAF3784051.1"/>
    </source>
</evidence>
<protein>
    <submittedName>
        <fullName evidence="2">Uncharacterized protein</fullName>
    </submittedName>
</protein>
<evidence type="ECO:0000256" key="1">
    <source>
        <dbReference type="SAM" id="MobiDB-lite"/>
    </source>
</evidence>
<name>A0A819AHX5_9BILA</name>
<feature type="compositionally biased region" description="Polar residues" evidence="1">
    <location>
        <begin position="440"/>
        <end position="452"/>
    </location>
</feature>
<dbReference type="AlphaFoldDB" id="A0A819AHX5"/>
<feature type="region of interest" description="Disordered" evidence="1">
    <location>
        <begin position="642"/>
        <end position="662"/>
    </location>
</feature>
<feature type="region of interest" description="Disordered" evidence="1">
    <location>
        <begin position="379"/>
        <end position="480"/>
    </location>
</feature>
<feature type="compositionally biased region" description="Polar residues" evidence="1">
    <location>
        <begin position="459"/>
        <end position="480"/>
    </location>
</feature>
<accession>A0A819AHX5</accession>
<evidence type="ECO:0000313" key="3">
    <source>
        <dbReference type="Proteomes" id="UP000663836"/>
    </source>
</evidence>
<feature type="compositionally biased region" description="Low complexity" evidence="1">
    <location>
        <begin position="384"/>
        <end position="432"/>
    </location>
</feature>
<comment type="caution">
    <text evidence="2">The sequence shown here is derived from an EMBL/GenBank/DDBJ whole genome shotgun (WGS) entry which is preliminary data.</text>
</comment>